<evidence type="ECO:0000256" key="2">
    <source>
        <dbReference type="ARBA" id="ARBA00023015"/>
    </source>
</evidence>
<dbReference type="InterPro" id="IPR036388">
    <property type="entry name" value="WH-like_DNA-bd_sf"/>
</dbReference>
<keyword evidence="3" id="KW-0238">DNA-binding</keyword>
<organism evidence="6 7">
    <name type="scientific">Vibrio ostreicida</name>
    <dbReference type="NCBI Taxonomy" id="526588"/>
    <lineage>
        <taxon>Bacteria</taxon>
        <taxon>Pseudomonadati</taxon>
        <taxon>Pseudomonadota</taxon>
        <taxon>Gammaproteobacteria</taxon>
        <taxon>Vibrionales</taxon>
        <taxon>Vibrionaceae</taxon>
        <taxon>Vibrio</taxon>
    </lineage>
</organism>
<evidence type="ECO:0000256" key="3">
    <source>
        <dbReference type="ARBA" id="ARBA00023125"/>
    </source>
</evidence>
<evidence type="ECO:0000256" key="4">
    <source>
        <dbReference type="ARBA" id="ARBA00023163"/>
    </source>
</evidence>
<dbReference type="Gene3D" id="1.10.10.10">
    <property type="entry name" value="Winged helix-like DNA-binding domain superfamily/Winged helix DNA-binding domain"/>
    <property type="match status" value="1"/>
</dbReference>
<dbReference type="CDD" id="cd08422">
    <property type="entry name" value="PBP2_CrgA_like"/>
    <property type="match status" value="1"/>
</dbReference>
<dbReference type="InterPro" id="IPR000847">
    <property type="entry name" value="LysR_HTH_N"/>
</dbReference>
<evidence type="ECO:0000313" key="7">
    <source>
        <dbReference type="Proteomes" id="UP001238540"/>
    </source>
</evidence>
<dbReference type="RefSeq" id="WP_170882732.1">
    <property type="nucleotide sequence ID" value="NZ_JABEYA020000005.1"/>
</dbReference>
<keyword evidence="7" id="KW-1185">Reference proteome</keyword>
<dbReference type="EMBL" id="JAUFQC010000027">
    <property type="protein sequence ID" value="MDN3611458.1"/>
    <property type="molecule type" value="Genomic_DNA"/>
</dbReference>
<dbReference type="InterPro" id="IPR005119">
    <property type="entry name" value="LysR_subst-bd"/>
</dbReference>
<protein>
    <submittedName>
        <fullName evidence="6">LysR family transcriptional regulator</fullName>
    </submittedName>
</protein>
<name>A0ABT8BXS3_9VIBR</name>
<dbReference type="SUPFAM" id="SSF46785">
    <property type="entry name" value="Winged helix' DNA-binding domain"/>
    <property type="match status" value="1"/>
</dbReference>
<dbReference type="InterPro" id="IPR058163">
    <property type="entry name" value="LysR-type_TF_proteobact-type"/>
</dbReference>
<dbReference type="SUPFAM" id="SSF53850">
    <property type="entry name" value="Periplasmic binding protein-like II"/>
    <property type="match status" value="1"/>
</dbReference>
<keyword evidence="4" id="KW-0804">Transcription</keyword>
<dbReference type="PANTHER" id="PTHR30537:SF5">
    <property type="entry name" value="HTH-TYPE TRANSCRIPTIONAL ACTIVATOR TTDR-RELATED"/>
    <property type="match status" value="1"/>
</dbReference>
<sequence>MPSFTTIPIFVAVVESGSFSAAADKLHITKSAVSKRISQLEDSLGMRLLNRTTRKLSLTEAGQRYYEHVAHALALAQQGIDAVSELQGKPSGKLNITAPMSFGVLHLAPLVAEFLSLYPDLEIDLSLDDQMVDLVDGRFDLGIRIGHLPESNLVAKRLTTCRSVLCASPDYLARYPEPDKPSDLIQHNCLRYRYYRGGSEWVFNRAKETFRVIPNGKLVVNNSEAIRRALLEGLGIGQLPTFIAAKDLRAGTLRPIMQAYQLPQHAVYAVFAQRKHLPLKVRAFIEFVAQKLGPDTPYWDNLPIADSLTANQANV</sequence>
<proteinExistence type="inferred from homology"/>
<dbReference type="Pfam" id="PF00126">
    <property type="entry name" value="HTH_1"/>
    <property type="match status" value="1"/>
</dbReference>
<dbReference type="PROSITE" id="PS50931">
    <property type="entry name" value="HTH_LYSR"/>
    <property type="match status" value="1"/>
</dbReference>
<dbReference type="PANTHER" id="PTHR30537">
    <property type="entry name" value="HTH-TYPE TRANSCRIPTIONAL REGULATOR"/>
    <property type="match status" value="1"/>
</dbReference>
<dbReference type="Proteomes" id="UP001238540">
    <property type="component" value="Unassembled WGS sequence"/>
</dbReference>
<gene>
    <name evidence="6" type="ORF">QWZ16_17815</name>
</gene>
<dbReference type="Gene3D" id="3.40.190.290">
    <property type="match status" value="1"/>
</dbReference>
<comment type="caution">
    <text evidence="6">The sequence shown here is derived from an EMBL/GenBank/DDBJ whole genome shotgun (WGS) entry which is preliminary data.</text>
</comment>
<comment type="similarity">
    <text evidence="1">Belongs to the LysR transcriptional regulatory family.</text>
</comment>
<dbReference type="Pfam" id="PF03466">
    <property type="entry name" value="LysR_substrate"/>
    <property type="match status" value="1"/>
</dbReference>
<accession>A0ABT8BXS3</accession>
<keyword evidence="2" id="KW-0805">Transcription regulation</keyword>
<evidence type="ECO:0000256" key="1">
    <source>
        <dbReference type="ARBA" id="ARBA00009437"/>
    </source>
</evidence>
<evidence type="ECO:0000313" key="6">
    <source>
        <dbReference type="EMBL" id="MDN3611458.1"/>
    </source>
</evidence>
<dbReference type="InterPro" id="IPR036390">
    <property type="entry name" value="WH_DNA-bd_sf"/>
</dbReference>
<reference evidence="7" key="1">
    <citation type="journal article" date="2019" name="Int. J. Syst. Evol. Microbiol.">
        <title>The Global Catalogue of Microorganisms (GCM) 10K type strain sequencing project: providing services to taxonomists for standard genome sequencing and annotation.</title>
        <authorList>
            <consortium name="The Broad Institute Genomics Platform"/>
            <consortium name="The Broad Institute Genome Sequencing Center for Infectious Disease"/>
            <person name="Wu L."/>
            <person name="Ma J."/>
        </authorList>
    </citation>
    <scope>NUCLEOTIDE SEQUENCE [LARGE SCALE GENOMIC DNA]</scope>
    <source>
        <strain evidence="7">CECT 7398</strain>
    </source>
</reference>
<feature type="domain" description="HTH lysR-type" evidence="5">
    <location>
        <begin position="9"/>
        <end position="59"/>
    </location>
</feature>
<dbReference type="PRINTS" id="PR00039">
    <property type="entry name" value="HTHLYSR"/>
</dbReference>
<evidence type="ECO:0000259" key="5">
    <source>
        <dbReference type="PROSITE" id="PS50931"/>
    </source>
</evidence>